<dbReference type="RefSeq" id="WP_152731027.1">
    <property type="nucleotide sequence ID" value="NZ_JAABOZ010000001.1"/>
</dbReference>
<comment type="caution">
    <text evidence="1">The sequence shown here is derived from an EMBL/GenBank/DDBJ whole genome shotgun (WGS) entry which is preliminary data.</text>
</comment>
<dbReference type="EMBL" id="JAAGWK010000015">
    <property type="protein sequence ID" value="NEL54602.1"/>
    <property type="molecule type" value="Genomic_DNA"/>
</dbReference>
<dbReference type="Proteomes" id="UP000470470">
    <property type="component" value="Unassembled WGS sequence"/>
</dbReference>
<organism evidence="1 2">
    <name type="scientific">Goekera deserti</name>
    <dbReference type="NCBI Taxonomy" id="2497753"/>
    <lineage>
        <taxon>Bacteria</taxon>
        <taxon>Bacillati</taxon>
        <taxon>Actinomycetota</taxon>
        <taxon>Actinomycetes</taxon>
        <taxon>Geodermatophilales</taxon>
        <taxon>Geodermatophilaceae</taxon>
        <taxon>Goekera</taxon>
    </lineage>
</organism>
<gene>
    <name evidence="1" type="ORF">G1H19_11380</name>
</gene>
<reference evidence="1 2" key="1">
    <citation type="submission" date="2020-02" db="EMBL/GenBank/DDBJ databases">
        <title>The whole genome sequence of CPCC 205119.</title>
        <authorList>
            <person name="Jiang Z."/>
        </authorList>
    </citation>
    <scope>NUCLEOTIDE SEQUENCE [LARGE SCALE GENOMIC DNA]</scope>
    <source>
        <strain evidence="1 2">CPCC 205119</strain>
    </source>
</reference>
<evidence type="ECO:0000313" key="1">
    <source>
        <dbReference type="EMBL" id="NEL54602.1"/>
    </source>
</evidence>
<dbReference type="InterPro" id="IPR011200">
    <property type="entry name" value="UCP012608"/>
</dbReference>
<name>A0A7K3WDP7_9ACTN</name>
<protein>
    <submittedName>
        <fullName evidence="1">DUF2332 family protein</fullName>
    </submittedName>
</protein>
<keyword evidence="2" id="KW-1185">Reference proteome</keyword>
<sequence>MVTARPLAEVYRRFAEDAAGTSPLTAAVARALGGSVALELLPPRRRQPALVLAALHDLALAGRAPALAAAYTAGDGDAAARAALDTLAGLTGEVAALVARRRLVTVEAQRCAVLVPAVAEAARRAGAAAVGLVAVGSPAGFDLHLDRVAVTSAGRIAGDPSSPVQVSVSVVGRMPVPVRPVPEVVARIGVDREPLDPTDPDDARWLRACVPPDRPGRRAELDAELALGAGAPVLLLRGDPVTLLADAVARVPAGALPVVTTTWALSTWPAARRVRLLDRLAQAAAGRAVSWVSVEGVGVAPGVPTLGDRPASGHSIVGLVELDGAGRRAEALGRCWSRGRQLSWLAVEPPG</sequence>
<accession>A0A7K3WDP7</accession>
<dbReference type="Pfam" id="PF10094">
    <property type="entry name" value="DUF2332"/>
    <property type="match status" value="1"/>
</dbReference>
<proteinExistence type="predicted"/>
<evidence type="ECO:0000313" key="2">
    <source>
        <dbReference type="Proteomes" id="UP000470470"/>
    </source>
</evidence>
<dbReference type="AlphaFoldDB" id="A0A7K3WDP7"/>